<dbReference type="GO" id="GO:0006044">
    <property type="term" value="P:N-acetylglucosamine metabolic process"/>
    <property type="evidence" value="ECO:0007669"/>
    <property type="project" value="TreeGrafter"/>
</dbReference>
<keyword evidence="1" id="KW-0808">Transferase</keyword>
<dbReference type="GO" id="GO:0003830">
    <property type="term" value="F:beta-1,4-mannosylglycoprotein 4-beta-N-acetylglucosaminyltransferase activity"/>
    <property type="evidence" value="ECO:0007669"/>
    <property type="project" value="InterPro"/>
</dbReference>
<keyword evidence="2" id="KW-1185">Reference proteome</keyword>
<evidence type="ECO:0000313" key="1">
    <source>
        <dbReference type="EMBL" id="RKI91751.1"/>
    </source>
</evidence>
<dbReference type="EMBL" id="RAYQ01000008">
    <property type="protein sequence ID" value="RKI91751.1"/>
    <property type="molecule type" value="Genomic_DNA"/>
</dbReference>
<dbReference type="PANTHER" id="PTHR12224">
    <property type="entry name" value="BETA-1,4-MANNOSYL-GLYCOPROTEIN BETA-1,4-N-ACETYLGLUCOSAMINYL-TRANSFERASE"/>
    <property type="match status" value="1"/>
</dbReference>
<dbReference type="PANTHER" id="PTHR12224:SF0">
    <property type="entry name" value="BETA-1,4-MANNOSYL-GLYCOPROTEIN 4-BETA-N-ACETYLGLUCOSAMINYLTRANSFERASE"/>
    <property type="match status" value="1"/>
</dbReference>
<comment type="caution">
    <text evidence="1">The sequence shown here is derived from an EMBL/GenBank/DDBJ whole genome shotgun (WGS) entry which is preliminary data.</text>
</comment>
<accession>A0A3A9AW15</accession>
<dbReference type="OrthoDB" id="1997677at2"/>
<name>A0A3A9AW15_9FIRM</name>
<protein>
    <submittedName>
        <fullName evidence="1">Glycosyl transferase GT17 family protein</fullName>
    </submittedName>
</protein>
<dbReference type="GO" id="GO:0016020">
    <property type="term" value="C:membrane"/>
    <property type="evidence" value="ECO:0007669"/>
    <property type="project" value="InterPro"/>
</dbReference>
<dbReference type="Pfam" id="PF04724">
    <property type="entry name" value="Glyco_transf_17"/>
    <property type="match status" value="1"/>
</dbReference>
<dbReference type="InterPro" id="IPR006813">
    <property type="entry name" value="Glyco_trans_17"/>
</dbReference>
<dbReference type="RefSeq" id="WP_120468980.1">
    <property type="nucleotide sequence ID" value="NZ_CATAJS010000001.1"/>
</dbReference>
<organism evidence="1 2">
    <name type="scientific">Parablautia intestinalis</name>
    <dbReference type="NCBI Taxonomy" id="2320100"/>
    <lineage>
        <taxon>Bacteria</taxon>
        <taxon>Bacillati</taxon>
        <taxon>Bacillota</taxon>
        <taxon>Clostridia</taxon>
        <taxon>Lachnospirales</taxon>
        <taxon>Lachnospiraceae</taxon>
        <taxon>Parablautia</taxon>
    </lineage>
</organism>
<reference evidence="1 2" key="1">
    <citation type="submission" date="2018-09" db="EMBL/GenBank/DDBJ databases">
        <title>Murine metabolic-syndrome-specific gut microbial biobank.</title>
        <authorList>
            <person name="Liu C."/>
        </authorList>
    </citation>
    <scope>NUCLEOTIDE SEQUENCE [LARGE SCALE GENOMIC DNA]</scope>
    <source>
        <strain evidence="1 2">0.1xD8-82</strain>
    </source>
</reference>
<evidence type="ECO:0000313" key="2">
    <source>
        <dbReference type="Proteomes" id="UP000280696"/>
    </source>
</evidence>
<dbReference type="Proteomes" id="UP000280696">
    <property type="component" value="Unassembled WGS sequence"/>
</dbReference>
<sequence length="313" mass="35895">MVYDCIPFFNELDILKLRLHILDPIVDKFVIEEATATFSGEPKELCFEKNKAMFQEFLPKIEYIVVDNSPTEATTHQRDNFQKNALVRGLKEASDEDVILLSDVDEIPNPGVLKNIIANFDPEKIYHLAQRMFYCFINMEEVSGSLLSITGEFPGIERKMWLGTKIFSKRSIPANGIIRLREASTTAPNAVRVADGGWHFGYMGSRQETDVSKRIGTKVVAAAHQEYNNQDILAEAKDRLILGQDMFGRQAKFERVEVDGSYPEYLLAHIEEYSYLIMPPISSSKLIYTKISMNIKRFFRKAMRKMKRIFAKS</sequence>
<dbReference type="AlphaFoldDB" id="A0A3A9AW15"/>
<proteinExistence type="predicted"/>
<gene>
    <name evidence="1" type="ORF">D7V94_09140</name>
</gene>